<keyword evidence="7 8" id="KW-0472">Membrane</keyword>
<evidence type="ECO:0000256" key="8">
    <source>
        <dbReference type="PROSITE-ProRule" id="PRU00282"/>
    </source>
</evidence>
<dbReference type="Gene3D" id="1.50.40.10">
    <property type="entry name" value="Mitochondrial carrier domain"/>
    <property type="match status" value="1"/>
</dbReference>
<dbReference type="InterPro" id="IPR018108">
    <property type="entry name" value="MCP_transmembrane"/>
</dbReference>
<dbReference type="InterPro" id="IPR023395">
    <property type="entry name" value="MCP_dom_sf"/>
</dbReference>
<organism evidence="11">
    <name type="scientific">Arcella intermedia</name>
    <dbReference type="NCBI Taxonomy" id="1963864"/>
    <lineage>
        <taxon>Eukaryota</taxon>
        <taxon>Amoebozoa</taxon>
        <taxon>Tubulinea</taxon>
        <taxon>Elardia</taxon>
        <taxon>Arcellinida</taxon>
        <taxon>Sphaerothecina</taxon>
        <taxon>Arcellidae</taxon>
        <taxon>Arcella</taxon>
    </lineage>
</organism>
<feature type="transmembrane region" description="Helical" evidence="10">
    <location>
        <begin position="45"/>
        <end position="65"/>
    </location>
</feature>
<dbReference type="PANTHER" id="PTHR45667">
    <property type="entry name" value="S-ADENOSYLMETHIONINE MITOCHONDRIAL CARRIER PROTEIN"/>
    <property type="match status" value="1"/>
</dbReference>
<dbReference type="EMBL" id="GIBP01006837">
    <property type="protein sequence ID" value="NDV35806.1"/>
    <property type="molecule type" value="Transcribed_RNA"/>
</dbReference>
<feature type="repeat" description="Solcar" evidence="8">
    <location>
        <begin position="42"/>
        <end position="126"/>
    </location>
</feature>
<accession>A0A6B2LFJ0</accession>
<evidence type="ECO:0000313" key="11">
    <source>
        <dbReference type="EMBL" id="NDV35806.1"/>
    </source>
</evidence>
<keyword evidence="4 8" id="KW-0812">Transmembrane</keyword>
<evidence type="ECO:0000256" key="1">
    <source>
        <dbReference type="ARBA" id="ARBA00004141"/>
    </source>
</evidence>
<dbReference type="SUPFAM" id="SSF103506">
    <property type="entry name" value="Mitochondrial carrier"/>
    <property type="match status" value="1"/>
</dbReference>
<evidence type="ECO:0000256" key="10">
    <source>
        <dbReference type="SAM" id="Phobius"/>
    </source>
</evidence>
<protein>
    <recommendedName>
        <fullName evidence="12">Mitochondrial carrier protein</fullName>
    </recommendedName>
</protein>
<keyword evidence="6 10" id="KW-1133">Transmembrane helix</keyword>
<reference evidence="11" key="1">
    <citation type="journal article" date="2020" name="J. Eukaryot. Microbiol.">
        <title>De novo Sequencing, Assembly and Annotation of the Transcriptome for the Free-Living Testate Amoeba Arcella intermedia.</title>
        <authorList>
            <person name="Ribeiro G.M."/>
            <person name="Porfirio-Sousa A.L."/>
            <person name="Maurer-Alcala X.X."/>
            <person name="Katz L.A."/>
            <person name="Lahr D.J.G."/>
        </authorList>
    </citation>
    <scope>NUCLEOTIDE SEQUENCE</scope>
</reference>
<keyword evidence="3 9" id="KW-0813">Transport</keyword>
<comment type="similarity">
    <text evidence="2 9">Belongs to the mitochondrial carrier (TC 2.A.29) family.</text>
</comment>
<evidence type="ECO:0000256" key="2">
    <source>
        <dbReference type="ARBA" id="ARBA00006375"/>
    </source>
</evidence>
<dbReference type="AlphaFoldDB" id="A0A6B2LFJ0"/>
<comment type="subcellular location">
    <subcellularLocation>
        <location evidence="1">Membrane</location>
        <topology evidence="1">Multi-pass membrane protein</topology>
    </subcellularLocation>
</comment>
<proteinExistence type="inferred from homology"/>
<keyword evidence="5" id="KW-0677">Repeat</keyword>
<name>A0A6B2LFJ0_9EUKA</name>
<sequence length="236" mass="26094">MKALYRGFWPGTVGSLPSGYLYLIVYHKSKHDLSQPQYPQTIRTWSPFLAGAIAEAASIGLFVPIDVVTQRMQLAQTTGRNFLQISTELVKNEGFLGLYRGTALTALKLGIGSGIWWIFYEYLKPSFAKFRRDPNSSGTEKLSGFLAGFFAGIASTITTNPLDVVKTRIQTQVCISSESTAVVPYKSVLDGFKRIWKTEGWKGVNRGLIPKLVSQGPLSAVWAFVYEFVLSYSISG</sequence>
<feature type="repeat" description="Solcar" evidence="8">
    <location>
        <begin position="139"/>
        <end position="232"/>
    </location>
</feature>
<evidence type="ECO:0000256" key="7">
    <source>
        <dbReference type="ARBA" id="ARBA00023136"/>
    </source>
</evidence>
<dbReference type="Pfam" id="PF00153">
    <property type="entry name" value="Mito_carr"/>
    <property type="match status" value="2"/>
</dbReference>
<evidence type="ECO:0000256" key="5">
    <source>
        <dbReference type="ARBA" id="ARBA00022737"/>
    </source>
</evidence>
<evidence type="ECO:0000256" key="3">
    <source>
        <dbReference type="ARBA" id="ARBA00022448"/>
    </source>
</evidence>
<evidence type="ECO:0000256" key="6">
    <source>
        <dbReference type="ARBA" id="ARBA00022989"/>
    </source>
</evidence>
<evidence type="ECO:0000256" key="9">
    <source>
        <dbReference type="RuleBase" id="RU000488"/>
    </source>
</evidence>
<evidence type="ECO:0008006" key="12">
    <source>
        <dbReference type="Google" id="ProtNLM"/>
    </source>
</evidence>
<dbReference type="GO" id="GO:0016020">
    <property type="term" value="C:membrane"/>
    <property type="evidence" value="ECO:0007669"/>
    <property type="project" value="UniProtKB-SubCell"/>
</dbReference>
<dbReference type="PROSITE" id="PS50920">
    <property type="entry name" value="SOLCAR"/>
    <property type="match status" value="2"/>
</dbReference>
<feature type="transmembrane region" description="Helical" evidence="10">
    <location>
        <begin position="7"/>
        <end position="25"/>
    </location>
</feature>
<evidence type="ECO:0000256" key="4">
    <source>
        <dbReference type="ARBA" id="ARBA00022692"/>
    </source>
</evidence>